<feature type="transmembrane region" description="Helical" evidence="1">
    <location>
        <begin position="26"/>
        <end position="43"/>
    </location>
</feature>
<evidence type="ECO:0000313" key="2">
    <source>
        <dbReference type="EMBL" id="ARN24028.1"/>
    </source>
</evidence>
<dbReference type="STRING" id="946333.A4W93_23770"/>
<dbReference type="InterPro" id="IPR019253">
    <property type="entry name" value="DUF2244_TM"/>
</dbReference>
<protein>
    <recommendedName>
        <fullName evidence="4">DUF2244 domain-containing protein</fullName>
    </recommendedName>
</protein>
<dbReference type="Pfam" id="PF10003">
    <property type="entry name" value="DUF2244"/>
    <property type="match status" value="1"/>
</dbReference>
<keyword evidence="1" id="KW-1133">Transmembrane helix</keyword>
<name>A0A1W6LIJ1_9BURK</name>
<keyword evidence="1" id="KW-0812">Transmembrane</keyword>
<accession>A0A1W6LIJ1</accession>
<gene>
    <name evidence="2" type="ORF">A4W93_23770</name>
</gene>
<dbReference type="Proteomes" id="UP000193427">
    <property type="component" value="Chromosome"/>
</dbReference>
<evidence type="ECO:0000256" key="1">
    <source>
        <dbReference type="SAM" id="Phobius"/>
    </source>
</evidence>
<proteinExistence type="predicted"/>
<sequence>MCAVSLAVASVFWAHGAQVVMPLAWVQLMGVGGIGWLLARHAFDRECIVLRGDRLTVERASGSHVERVEFQPAWVRVEPETGDRSLIELSGQGRRIAVGRFVAPEQRRQLAEELRLALRRWHQGTTPKPASM</sequence>
<evidence type="ECO:0008006" key="4">
    <source>
        <dbReference type="Google" id="ProtNLM"/>
    </source>
</evidence>
<evidence type="ECO:0000313" key="3">
    <source>
        <dbReference type="Proteomes" id="UP000193427"/>
    </source>
</evidence>
<keyword evidence="1" id="KW-0472">Membrane</keyword>
<organism evidence="2 3">
    <name type="scientific">Piscinibacter gummiphilus</name>
    <dbReference type="NCBI Taxonomy" id="946333"/>
    <lineage>
        <taxon>Bacteria</taxon>
        <taxon>Pseudomonadati</taxon>
        <taxon>Pseudomonadota</taxon>
        <taxon>Betaproteobacteria</taxon>
        <taxon>Burkholderiales</taxon>
        <taxon>Sphaerotilaceae</taxon>
        <taxon>Piscinibacter</taxon>
    </lineage>
</organism>
<keyword evidence="3" id="KW-1185">Reference proteome</keyword>
<dbReference type="KEGG" id="rgu:A4W93_23770"/>
<dbReference type="AlphaFoldDB" id="A0A1W6LIJ1"/>
<reference evidence="2 3" key="1">
    <citation type="submission" date="2016-04" db="EMBL/GenBank/DDBJ databases">
        <title>Complete genome sequence of natural rubber-degrading, novel Gram-negative bacterium, Rhizobacter gummiphilus strain NS21.</title>
        <authorList>
            <person name="Tabata M."/>
            <person name="Kasai D."/>
            <person name="Fukuda M."/>
        </authorList>
    </citation>
    <scope>NUCLEOTIDE SEQUENCE [LARGE SCALE GENOMIC DNA]</scope>
    <source>
        <strain evidence="2 3">NS21</strain>
    </source>
</reference>
<dbReference type="EMBL" id="CP015118">
    <property type="protein sequence ID" value="ARN24028.1"/>
    <property type="molecule type" value="Genomic_DNA"/>
</dbReference>